<dbReference type="GO" id="GO:0000981">
    <property type="term" value="F:DNA-binding transcription factor activity, RNA polymerase II-specific"/>
    <property type="evidence" value="ECO:0007669"/>
    <property type="project" value="TreeGrafter"/>
</dbReference>
<dbReference type="PANTHER" id="PTHR13059:SF13">
    <property type="entry name" value="PROTEIN CAPICUA HOMOLOG"/>
    <property type="match status" value="1"/>
</dbReference>
<evidence type="ECO:0000256" key="2">
    <source>
        <dbReference type="ARBA" id="ARBA00023015"/>
    </source>
</evidence>
<dbReference type="EMBL" id="UZAE01001479">
    <property type="protein sequence ID" value="VDN98670.1"/>
    <property type="molecule type" value="Genomic_DNA"/>
</dbReference>
<dbReference type="GO" id="GO:0005634">
    <property type="term" value="C:nucleus"/>
    <property type="evidence" value="ECO:0007669"/>
    <property type="project" value="TreeGrafter"/>
</dbReference>
<keyword evidence="2" id="KW-0805">Transcription regulation</keyword>
<dbReference type="OrthoDB" id="2377365at2759"/>
<evidence type="ECO:0000256" key="4">
    <source>
        <dbReference type="ARBA" id="ARBA00023163"/>
    </source>
</evidence>
<dbReference type="Proteomes" id="UP000278807">
    <property type="component" value="Unassembled WGS sequence"/>
</dbReference>
<sequence>ERYFFGFYLVRNQVAGKCHDYCYSYKSAFPFNDFVLLQGDVVKTPNGVRKKFNGKQWRRLCSKEGCTKESQRRGFCSRHLSLRVSYRQTYFKLKKELQIPFLQLIVHLPNEIEATNHNNSITFGEGGKS</sequence>
<evidence type="ECO:0000313" key="6">
    <source>
        <dbReference type="EMBL" id="VDN98670.1"/>
    </source>
</evidence>
<protein>
    <submittedName>
        <fullName evidence="8">FLYWCH-type domain-containing protein</fullName>
    </submittedName>
</protein>
<name>A0A0R3T6X4_RODNA</name>
<evidence type="ECO:0000256" key="5">
    <source>
        <dbReference type="ARBA" id="ARBA00023242"/>
    </source>
</evidence>
<gene>
    <name evidence="6" type="ORF">HNAJ_LOCUS2811</name>
</gene>
<keyword evidence="7" id="KW-1185">Reference proteome</keyword>
<dbReference type="WBParaSite" id="HNAJ_0000281201-mRNA-1">
    <property type="protein sequence ID" value="HNAJ_0000281201-mRNA-1"/>
    <property type="gene ID" value="HNAJ_0000281201"/>
</dbReference>
<keyword evidence="1" id="KW-0597">Phosphoprotein</keyword>
<organism evidence="8">
    <name type="scientific">Rodentolepis nana</name>
    <name type="common">Dwarf tapeworm</name>
    <name type="synonym">Hymenolepis nana</name>
    <dbReference type="NCBI Taxonomy" id="102285"/>
    <lineage>
        <taxon>Eukaryota</taxon>
        <taxon>Metazoa</taxon>
        <taxon>Spiralia</taxon>
        <taxon>Lophotrochozoa</taxon>
        <taxon>Platyhelminthes</taxon>
        <taxon>Cestoda</taxon>
        <taxon>Eucestoda</taxon>
        <taxon>Cyclophyllidea</taxon>
        <taxon>Hymenolepididae</taxon>
        <taxon>Rodentolepis</taxon>
    </lineage>
</organism>
<keyword evidence="3" id="KW-0238">DNA-binding</keyword>
<dbReference type="PANTHER" id="PTHR13059">
    <property type="entry name" value="HMG-BOX TRANSCRIPTION FACTOR BBX"/>
    <property type="match status" value="1"/>
</dbReference>
<dbReference type="GO" id="GO:0000977">
    <property type="term" value="F:RNA polymerase II transcription regulatory region sequence-specific DNA binding"/>
    <property type="evidence" value="ECO:0007669"/>
    <property type="project" value="TreeGrafter"/>
</dbReference>
<keyword evidence="4" id="KW-0804">Transcription</keyword>
<dbReference type="InterPro" id="IPR052412">
    <property type="entry name" value="CC-Dev_Transcription_Reg"/>
</dbReference>
<proteinExistence type="predicted"/>
<dbReference type="STRING" id="102285.A0A0R3T6X4"/>
<evidence type="ECO:0000313" key="8">
    <source>
        <dbReference type="WBParaSite" id="HNAJ_0000281201-mRNA-1"/>
    </source>
</evidence>
<evidence type="ECO:0000256" key="3">
    <source>
        <dbReference type="ARBA" id="ARBA00023125"/>
    </source>
</evidence>
<evidence type="ECO:0000313" key="7">
    <source>
        <dbReference type="Proteomes" id="UP000278807"/>
    </source>
</evidence>
<dbReference type="AlphaFoldDB" id="A0A0R3T6X4"/>
<accession>A0A0R3T6X4</accession>
<evidence type="ECO:0000256" key="1">
    <source>
        <dbReference type="ARBA" id="ARBA00022553"/>
    </source>
</evidence>
<reference evidence="6 7" key="2">
    <citation type="submission" date="2018-11" db="EMBL/GenBank/DDBJ databases">
        <authorList>
            <consortium name="Pathogen Informatics"/>
        </authorList>
    </citation>
    <scope>NUCLEOTIDE SEQUENCE [LARGE SCALE GENOMIC DNA]</scope>
</reference>
<reference evidence="8" key="1">
    <citation type="submission" date="2017-02" db="UniProtKB">
        <authorList>
            <consortium name="WormBaseParasite"/>
        </authorList>
    </citation>
    <scope>IDENTIFICATION</scope>
</reference>
<keyword evidence="5" id="KW-0539">Nucleus</keyword>